<dbReference type="Proteomes" id="UP001295740">
    <property type="component" value="Unassembled WGS sequence"/>
</dbReference>
<evidence type="ECO:0000313" key="3">
    <source>
        <dbReference type="Proteomes" id="UP001295740"/>
    </source>
</evidence>
<keyword evidence="3" id="KW-1185">Reference proteome</keyword>
<dbReference type="InterPro" id="IPR045518">
    <property type="entry name" value="2EXR"/>
</dbReference>
<dbReference type="Pfam" id="PF20150">
    <property type="entry name" value="2EXR"/>
    <property type="match status" value="1"/>
</dbReference>
<name>A0AAI8W0E8_9PEZI</name>
<sequence>MATFKELPSELRIIIWNLALHNEAIGHIVMIYARRVISSKHLISPYLSVNQESRHYARAFYTVEVDVFGIPSPTEAFRQTNERYEHEMDPKTQERRLSEFTRMAMDNFESFGLPTGSISLNVRLDIFMSIEEPFECLYTDYLTFLRGGGDIESAEKFICERLPSDTNEVLSVESNHIPRFFTDSFFTDGDGIEVREYQYLPLTRSYPDKFLSEYMALETADKVPTFYEPRKLIWAWRSQAPYEHRDKVIIDLGMYRDWERSYVDELAAIQEQIYEAETVENIWLHVHRDLEVQPWRYALIPEEDNALDFVQW</sequence>
<accession>A0AAI8W0E8</accession>
<feature type="domain" description="2EXR" evidence="1">
    <location>
        <begin position="3"/>
        <end position="67"/>
    </location>
</feature>
<evidence type="ECO:0000313" key="2">
    <source>
        <dbReference type="EMBL" id="CAJ2514140.1"/>
    </source>
</evidence>
<gene>
    <name evidence="2" type="ORF">KHLLAP_LOCUS14608</name>
</gene>
<proteinExistence type="predicted"/>
<protein>
    <submittedName>
        <fullName evidence="2">Uu.00g022590.m01.CDS01</fullName>
    </submittedName>
</protein>
<dbReference type="EMBL" id="CAUWAG010000020">
    <property type="protein sequence ID" value="CAJ2514140.1"/>
    <property type="molecule type" value="Genomic_DNA"/>
</dbReference>
<dbReference type="AlphaFoldDB" id="A0AAI8W0E8"/>
<organism evidence="2 3">
    <name type="scientific">Anthostomella pinea</name>
    <dbReference type="NCBI Taxonomy" id="933095"/>
    <lineage>
        <taxon>Eukaryota</taxon>
        <taxon>Fungi</taxon>
        <taxon>Dikarya</taxon>
        <taxon>Ascomycota</taxon>
        <taxon>Pezizomycotina</taxon>
        <taxon>Sordariomycetes</taxon>
        <taxon>Xylariomycetidae</taxon>
        <taxon>Xylariales</taxon>
        <taxon>Xylariaceae</taxon>
        <taxon>Anthostomella</taxon>
    </lineage>
</organism>
<reference evidence="2" key="1">
    <citation type="submission" date="2023-10" db="EMBL/GenBank/DDBJ databases">
        <authorList>
            <person name="Hackl T."/>
        </authorList>
    </citation>
    <scope>NUCLEOTIDE SEQUENCE</scope>
</reference>
<evidence type="ECO:0000259" key="1">
    <source>
        <dbReference type="Pfam" id="PF20150"/>
    </source>
</evidence>
<comment type="caution">
    <text evidence="2">The sequence shown here is derived from an EMBL/GenBank/DDBJ whole genome shotgun (WGS) entry which is preliminary data.</text>
</comment>